<feature type="domain" description="HTH cro/C1-type" evidence="1">
    <location>
        <begin position="5"/>
        <end position="33"/>
    </location>
</feature>
<gene>
    <name evidence="2" type="ORF">EWV91_21455</name>
</gene>
<evidence type="ECO:0000313" key="2">
    <source>
        <dbReference type="EMBL" id="TRU41495.1"/>
    </source>
</evidence>
<evidence type="ECO:0000313" key="3">
    <source>
        <dbReference type="Proteomes" id="UP000320293"/>
    </source>
</evidence>
<dbReference type="InterPro" id="IPR010982">
    <property type="entry name" value="Lambda_DNA-bd_dom_sf"/>
</dbReference>
<sequence length="42" mass="4701">MLMLAREARGISQAELADKIGTSQVNINRWESGMFDINSEAF</sequence>
<name>A0A552F465_MICAE</name>
<organism evidence="2 3">
    <name type="scientific">Microcystis aeruginosa Ma_QC_Ca_00000000_S207</name>
    <dbReference type="NCBI Taxonomy" id="2486251"/>
    <lineage>
        <taxon>Bacteria</taxon>
        <taxon>Bacillati</taxon>
        <taxon>Cyanobacteriota</taxon>
        <taxon>Cyanophyceae</taxon>
        <taxon>Oscillatoriophycideae</taxon>
        <taxon>Chroococcales</taxon>
        <taxon>Microcystaceae</taxon>
        <taxon>Microcystis</taxon>
    </lineage>
</organism>
<dbReference type="SUPFAM" id="SSF47413">
    <property type="entry name" value="lambda repressor-like DNA-binding domains"/>
    <property type="match status" value="1"/>
</dbReference>
<reference evidence="2 3" key="1">
    <citation type="submission" date="2019-01" db="EMBL/GenBank/DDBJ databases">
        <title>Coherence of Microcystis species and biogeography revealed through population genomics.</title>
        <authorList>
            <person name="Perez-Carrascal O.M."/>
            <person name="Terrat Y."/>
            <person name="Giani A."/>
            <person name="Fortin N."/>
            <person name="Tromas N."/>
            <person name="Shapiro B.J."/>
        </authorList>
    </citation>
    <scope>NUCLEOTIDE SEQUENCE [LARGE SCALE GENOMIC DNA]</scope>
    <source>
        <strain evidence="2">Ma_QC_Ca_00000000_S207</strain>
    </source>
</reference>
<dbReference type="Gene3D" id="1.10.260.40">
    <property type="entry name" value="lambda repressor-like DNA-binding domains"/>
    <property type="match status" value="1"/>
</dbReference>
<dbReference type="CDD" id="cd00093">
    <property type="entry name" value="HTH_XRE"/>
    <property type="match status" value="1"/>
</dbReference>
<dbReference type="AlphaFoldDB" id="A0A552F465"/>
<dbReference type="PROSITE" id="PS50943">
    <property type="entry name" value="HTH_CROC1"/>
    <property type="match status" value="1"/>
</dbReference>
<protein>
    <submittedName>
        <fullName evidence="2">XRE family transcriptional regulator</fullName>
    </submittedName>
</protein>
<accession>A0A552F465</accession>
<dbReference type="Proteomes" id="UP000320293">
    <property type="component" value="Unassembled WGS sequence"/>
</dbReference>
<feature type="non-terminal residue" evidence="2">
    <location>
        <position position="42"/>
    </location>
</feature>
<dbReference type="EMBL" id="SFBF01000398">
    <property type="protein sequence ID" value="TRU41495.1"/>
    <property type="molecule type" value="Genomic_DNA"/>
</dbReference>
<dbReference type="GO" id="GO:0003677">
    <property type="term" value="F:DNA binding"/>
    <property type="evidence" value="ECO:0007669"/>
    <property type="project" value="InterPro"/>
</dbReference>
<dbReference type="Pfam" id="PF01381">
    <property type="entry name" value="HTH_3"/>
    <property type="match status" value="1"/>
</dbReference>
<dbReference type="InterPro" id="IPR001387">
    <property type="entry name" value="Cro/C1-type_HTH"/>
</dbReference>
<proteinExistence type="predicted"/>
<evidence type="ECO:0000259" key="1">
    <source>
        <dbReference type="PROSITE" id="PS50943"/>
    </source>
</evidence>
<comment type="caution">
    <text evidence="2">The sequence shown here is derived from an EMBL/GenBank/DDBJ whole genome shotgun (WGS) entry which is preliminary data.</text>
</comment>